<reference evidence="3 4" key="1">
    <citation type="submission" date="2020-07" db="EMBL/GenBank/DDBJ databases">
        <authorList>
            <person name="Zhuang K."/>
            <person name="Ran Y."/>
        </authorList>
    </citation>
    <scope>NUCLEOTIDE SEQUENCE [LARGE SCALE GENOMIC DNA]</scope>
    <source>
        <strain evidence="3 4">WCH-YHL-001</strain>
    </source>
</reference>
<dbReference type="AlphaFoldDB" id="A0A7D6VF02"/>
<accession>A0A7D6VF02</accession>
<dbReference type="SUPFAM" id="SSF52038">
    <property type="entry name" value="Barstar-related"/>
    <property type="match status" value="1"/>
</dbReference>
<dbReference type="KEGG" id="nhu:H0264_33805"/>
<dbReference type="EMBL" id="CP059399">
    <property type="protein sequence ID" value="QLY34872.1"/>
    <property type="molecule type" value="Genomic_DNA"/>
</dbReference>
<evidence type="ECO:0000313" key="3">
    <source>
        <dbReference type="EMBL" id="QLY34872.1"/>
    </source>
</evidence>
<keyword evidence="4" id="KW-1185">Reference proteome</keyword>
<dbReference type="Pfam" id="PF01337">
    <property type="entry name" value="Barstar"/>
    <property type="match status" value="1"/>
</dbReference>
<evidence type="ECO:0000256" key="1">
    <source>
        <dbReference type="ARBA" id="ARBA00006845"/>
    </source>
</evidence>
<dbReference type="Proteomes" id="UP000515512">
    <property type="component" value="Chromosome"/>
</dbReference>
<feature type="domain" description="Barstar (barnase inhibitor)" evidence="2">
    <location>
        <begin position="94"/>
        <end position="174"/>
    </location>
</feature>
<organism evidence="3 4">
    <name type="scientific">Nocardia huaxiensis</name>
    <dbReference type="NCBI Taxonomy" id="2755382"/>
    <lineage>
        <taxon>Bacteria</taxon>
        <taxon>Bacillati</taxon>
        <taxon>Actinomycetota</taxon>
        <taxon>Actinomycetes</taxon>
        <taxon>Mycobacteriales</taxon>
        <taxon>Nocardiaceae</taxon>
        <taxon>Nocardia</taxon>
    </lineage>
</organism>
<name>A0A7D6VF02_9NOCA</name>
<evidence type="ECO:0000313" key="4">
    <source>
        <dbReference type="Proteomes" id="UP000515512"/>
    </source>
</evidence>
<gene>
    <name evidence="3" type="ORF">H0264_33805</name>
</gene>
<sequence length="181" mass="19648">MLGSYFLAEPSVREVLPSLTASGSGQRFDVTLQCYVLAKPHPRAEKLWDLWRSGGPDQRNQWMQLPAEDLGAWLEVARSAACAQTPVDAPPGTTFSLDGSGIRGTESFYCALGEAINGPGGYFGFNLDSMRDCLLGGFGAQTPFFLELKNFDEPSSGIDSEYLSHIQTIFEKAAVAVCRVD</sequence>
<dbReference type="InterPro" id="IPR035905">
    <property type="entry name" value="Barstar-like_sf"/>
</dbReference>
<dbReference type="Gene3D" id="3.30.370.10">
    <property type="entry name" value="Barstar-like"/>
    <property type="match status" value="1"/>
</dbReference>
<protein>
    <submittedName>
        <fullName evidence="3">Barstar family protein</fullName>
    </submittedName>
</protein>
<comment type="similarity">
    <text evidence="1">Belongs to the barstar family.</text>
</comment>
<evidence type="ECO:0000259" key="2">
    <source>
        <dbReference type="Pfam" id="PF01337"/>
    </source>
</evidence>
<dbReference type="InterPro" id="IPR000468">
    <property type="entry name" value="Barstar"/>
</dbReference>
<proteinExistence type="inferred from homology"/>